<feature type="transmembrane region" description="Helical" evidence="9">
    <location>
        <begin position="251"/>
        <end position="271"/>
    </location>
</feature>
<dbReference type="Pfam" id="PF00324">
    <property type="entry name" value="AA_permease"/>
    <property type="match status" value="1"/>
</dbReference>
<evidence type="ECO:0000256" key="4">
    <source>
        <dbReference type="ARBA" id="ARBA00022475"/>
    </source>
</evidence>
<dbReference type="EMBL" id="CP138894">
    <property type="protein sequence ID" value="WPK23141.1"/>
    <property type="molecule type" value="Genomic_DNA"/>
</dbReference>
<protein>
    <recommendedName>
        <fullName evidence="10">Amino acid permease/ SLC12A domain-containing protein</fullName>
    </recommendedName>
</protein>
<evidence type="ECO:0000259" key="10">
    <source>
        <dbReference type="Pfam" id="PF00324"/>
    </source>
</evidence>
<keyword evidence="7 9" id="KW-1133">Transmembrane helix</keyword>
<feature type="transmembrane region" description="Helical" evidence="9">
    <location>
        <begin position="346"/>
        <end position="366"/>
    </location>
</feature>
<dbReference type="GeneID" id="88171435"/>
<evidence type="ECO:0000256" key="8">
    <source>
        <dbReference type="ARBA" id="ARBA00023136"/>
    </source>
</evidence>
<evidence type="ECO:0000256" key="7">
    <source>
        <dbReference type="ARBA" id="ARBA00022989"/>
    </source>
</evidence>
<feature type="transmembrane region" description="Helical" evidence="9">
    <location>
        <begin position="97"/>
        <end position="114"/>
    </location>
</feature>
<organism evidence="11 12">
    <name type="scientific">Australozyma saopauloensis</name>
    <dbReference type="NCBI Taxonomy" id="291208"/>
    <lineage>
        <taxon>Eukaryota</taxon>
        <taxon>Fungi</taxon>
        <taxon>Dikarya</taxon>
        <taxon>Ascomycota</taxon>
        <taxon>Saccharomycotina</taxon>
        <taxon>Pichiomycetes</taxon>
        <taxon>Metschnikowiaceae</taxon>
        <taxon>Australozyma</taxon>
    </lineage>
</organism>
<keyword evidence="4" id="KW-1003">Cell membrane</keyword>
<evidence type="ECO:0000256" key="3">
    <source>
        <dbReference type="ARBA" id="ARBA00022448"/>
    </source>
</evidence>
<evidence type="ECO:0000256" key="1">
    <source>
        <dbReference type="ARBA" id="ARBA00004651"/>
    </source>
</evidence>
<keyword evidence="12" id="KW-1185">Reference proteome</keyword>
<dbReference type="RefSeq" id="XP_062875528.1">
    <property type="nucleotide sequence ID" value="XM_063019458.1"/>
</dbReference>
<dbReference type="Proteomes" id="UP001338582">
    <property type="component" value="Chromosome 1"/>
</dbReference>
<name>A0AAX4H3K7_9ASCO</name>
<evidence type="ECO:0000256" key="9">
    <source>
        <dbReference type="SAM" id="Phobius"/>
    </source>
</evidence>
<feature type="transmembrane region" description="Helical" evidence="9">
    <location>
        <begin position="499"/>
        <end position="516"/>
    </location>
</feature>
<feature type="transmembrane region" description="Helical" evidence="9">
    <location>
        <begin position="70"/>
        <end position="91"/>
    </location>
</feature>
<dbReference type="GO" id="GO:0015171">
    <property type="term" value="F:amino acid transmembrane transporter activity"/>
    <property type="evidence" value="ECO:0007669"/>
    <property type="project" value="TreeGrafter"/>
</dbReference>
<dbReference type="NCBIfam" id="TIGR00913">
    <property type="entry name" value="2A0310"/>
    <property type="match status" value="1"/>
</dbReference>
<dbReference type="Gene3D" id="1.20.1740.10">
    <property type="entry name" value="Amino acid/polyamine transporter I"/>
    <property type="match status" value="1"/>
</dbReference>
<feature type="transmembrane region" description="Helical" evidence="9">
    <location>
        <begin position="178"/>
        <end position="197"/>
    </location>
</feature>
<feature type="transmembrane region" description="Helical" evidence="9">
    <location>
        <begin position="292"/>
        <end position="311"/>
    </location>
</feature>
<dbReference type="InterPro" id="IPR004840">
    <property type="entry name" value="Amino_acid_permease_CS"/>
</dbReference>
<dbReference type="PANTHER" id="PTHR43341:SF1">
    <property type="entry name" value="GENERAL AMINO-ACID PERMEASE GAP1"/>
    <property type="match status" value="1"/>
</dbReference>
<feature type="transmembrane region" description="Helical" evidence="9">
    <location>
        <begin position="469"/>
        <end position="487"/>
    </location>
</feature>
<sequence>MSSSSAKNSLSFLSQDMSVPESVSKWQSFKDSFKPAIEDKVTYEDLDLVEKANINTSNSKLSKGLKQRHLQMIAVGGSIGTGLFVGTGSALGAGGPAGIVIAWAVTATFVYTTMQGLGELSTAYPVSGGFNVYATRFIEPSIGFAVGWNYFMQFLVLLPLELVAASISIKYWNQSLNPVIFVAIFWCFIFVVTMTGVKWFGEAEFIFCLIKVVAVTGFIILGIVLICGGGPNHQFVGGMYWRNPGPFANGFKGVASVFIMAAFSFGGTELVSLSAAEADDPGRAVPKAIKAVFFRIAIFYFGTIVLIATLVPSNDPRLLSANSADASASPFVLAIVNGGVKVLPSIFNAVILISVLSVGNISVYACSRSLNSLAEQGMAPKWTGYIDRKGRPLFALVFANLFGLISFVVASDAQAEAFAWLLAISGLSSIFTWMSINIAHLRFRSAMKAQNRSLDELAFVASTGRIGSWYSFILCFLVIVATFWLAISPIGEKATASNFFQQVLGLPVIVATYIFYKVWKRDLRLIIPATEVDLETGRLVPDPDMMAEKNDPRPLWRRILGVVY</sequence>
<evidence type="ECO:0000256" key="6">
    <source>
        <dbReference type="ARBA" id="ARBA00022970"/>
    </source>
</evidence>
<evidence type="ECO:0000313" key="12">
    <source>
        <dbReference type="Proteomes" id="UP001338582"/>
    </source>
</evidence>
<dbReference type="PIRSF" id="PIRSF006060">
    <property type="entry name" value="AA_transporter"/>
    <property type="match status" value="1"/>
</dbReference>
<keyword evidence="6" id="KW-0029">Amino-acid transport</keyword>
<proteinExistence type="inferred from homology"/>
<keyword evidence="5 9" id="KW-0812">Transmembrane</keyword>
<dbReference type="InterPro" id="IPR004841">
    <property type="entry name" value="AA-permease/SLC12A_dom"/>
</dbReference>
<evidence type="ECO:0000256" key="5">
    <source>
        <dbReference type="ARBA" id="ARBA00022692"/>
    </source>
</evidence>
<dbReference type="AlphaFoldDB" id="A0AAX4H3K7"/>
<dbReference type="KEGG" id="asau:88171435"/>
<comment type="similarity">
    <text evidence="2">Belongs to the amino acid-polyamine-organocation (APC) superfamily. YAT (TC 2.A.3.10) family.</text>
</comment>
<evidence type="ECO:0000256" key="2">
    <source>
        <dbReference type="ARBA" id="ARBA00006983"/>
    </source>
</evidence>
<gene>
    <name evidence="11" type="ORF">PUMCH_000366</name>
</gene>
<keyword evidence="8 9" id="KW-0472">Membrane</keyword>
<feature type="transmembrane region" description="Helical" evidence="9">
    <location>
        <begin position="150"/>
        <end position="172"/>
    </location>
</feature>
<dbReference type="PROSITE" id="PS00218">
    <property type="entry name" value="AMINO_ACID_PERMEASE_1"/>
    <property type="match status" value="1"/>
</dbReference>
<accession>A0AAX4H3K7</accession>
<feature type="transmembrane region" description="Helical" evidence="9">
    <location>
        <begin position="417"/>
        <end position="439"/>
    </location>
</feature>
<dbReference type="InterPro" id="IPR004762">
    <property type="entry name" value="Amino_acid_permease_fungi"/>
</dbReference>
<dbReference type="GO" id="GO:0005886">
    <property type="term" value="C:plasma membrane"/>
    <property type="evidence" value="ECO:0007669"/>
    <property type="project" value="UniProtKB-SubCell"/>
</dbReference>
<feature type="domain" description="Amino acid permease/ SLC12A" evidence="10">
    <location>
        <begin position="69"/>
        <end position="522"/>
    </location>
</feature>
<dbReference type="PANTHER" id="PTHR43341">
    <property type="entry name" value="AMINO ACID PERMEASE"/>
    <property type="match status" value="1"/>
</dbReference>
<keyword evidence="3" id="KW-0813">Transport</keyword>
<dbReference type="InterPro" id="IPR050524">
    <property type="entry name" value="APC_YAT"/>
</dbReference>
<feature type="transmembrane region" description="Helical" evidence="9">
    <location>
        <begin position="393"/>
        <end position="411"/>
    </location>
</feature>
<dbReference type="FunFam" id="1.20.1740.10:FF:000017">
    <property type="entry name" value="Amino acid permease"/>
    <property type="match status" value="1"/>
</dbReference>
<evidence type="ECO:0000313" key="11">
    <source>
        <dbReference type="EMBL" id="WPK23141.1"/>
    </source>
</evidence>
<reference evidence="11 12" key="1">
    <citation type="submission" date="2023-10" db="EMBL/GenBank/DDBJ databases">
        <title>Draft Genome Sequence of Candida saopaulonensis from a very Premature Infant with Sepsis.</title>
        <authorList>
            <person name="Ning Y."/>
            <person name="Dai R."/>
            <person name="Xiao M."/>
            <person name="Xu Y."/>
            <person name="Yan Q."/>
            <person name="Zhang L."/>
        </authorList>
    </citation>
    <scope>NUCLEOTIDE SEQUENCE [LARGE SCALE GENOMIC DNA]</scope>
    <source>
        <strain evidence="11 12">19XY460</strain>
    </source>
</reference>
<feature type="transmembrane region" description="Helical" evidence="9">
    <location>
        <begin position="209"/>
        <end position="231"/>
    </location>
</feature>
<comment type="subcellular location">
    <subcellularLocation>
        <location evidence="1">Cell membrane</location>
        <topology evidence="1">Multi-pass membrane protein</topology>
    </subcellularLocation>
</comment>